<reference evidence="1" key="1">
    <citation type="submission" date="2014-11" db="EMBL/GenBank/DDBJ databases">
        <authorList>
            <person name="Amaro Gonzalez C."/>
        </authorList>
    </citation>
    <scope>NUCLEOTIDE SEQUENCE</scope>
</reference>
<dbReference type="AlphaFoldDB" id="A0A0E9QJE8"/>
<accession>A0A0E9QJE8</accession>
<reference evidence="1" key="2">
    <citation type="journal article" date="2015" name="Fish Shellfish Immunol.">
        <title>Early steps in the European eel (Anguilla anguilla)-Vibrio vulnificus interaction in the gills: Role of the RtxA13 toxin.</title>
        <authorList>
            <person name="Callol A."/>
            <person name="Pajuelo D."/>
            <person name="Ebbesson L."/>
            <person name="Teles M."/>
            <person name="MacKenzie S."/>
            <person name="Amaro C."/>
        </authorList>
    </citation>
    <scope>NUCLEOTIDE SEQUENCE</scope>
</reference>
<evidence type="ECO:0000313" key="1">
    <source>
        <dbReference type="EMBL" id="JAH16465.1"/>
    </source>
</evidence>
<dbReference type="EMBL" id="GBXM01092112">
    <property type="protein sequence ID" value="JAH16465.1"/>
    <property type="molecule type" value="Transcribed_RNA"/>
</dbReference>
<protein>
    <submittedName>
        <fullName evidence="1">Uncharacterized protein</fullName>
    </submittedName>
</protein>
<name>A0A0E9QJE8_ANGAN</name>
<organism evidence="1">
    <name type="scientific">Anguilla anguilla</name>
    <name type="common">European freshwater eel</name>
    <name type="synonym">Muraena anguilla</name>
    <dbReference type="NCBI Taxonomy" id="7936"/>
    <lineage>
        <taxon>Eukaryota</taxon>
        <taxon>Metazoa</taxon>
        <taxon>Chordata</taxon>
        <taxon>Craniata</taxon>
        <taxon>Vertebrata</taxon>
        <taxon>Euteleostomi</taxon>
        <taxon>Actinopterygii</taxon>
        <taxon>Neopterygii</taxon>
        <taxon>Teleostei</taxon>
        <taxon>Anguilliformes</taxon>
        <taxon>Anguillidae</taxon>
        <taxon>Anguilla</taxon>
    </lineage>
</organism>
<proteinExistence type="predicted"/>
<sequence>MFLKETKHTLVEAMYFTFFY</sequence>